<proteinExistence type="predicted"/>
<dbReference type="RefSeq" id="WP_265966287.1">
    <property type="nucleotide sequence ID" value="NZ_JAPHQB010000006.1"/>
</dbReference>
<evidence type="ECO:0000256" key="1">
    <source>
        <dbReference type="ARBA" id="ARBA00022679"/>
    </source>
</evidence>
<reference evidence="3" key="1">
    <citation type="submission" date="2022-11" db="EMBL/GenBank/DDBJ databases">
        <title>Chitin-degrading and fungicidal potential of chitinolytic bacterial strains from marine environment of the Pacific Ocean regions.</title>
        <authorList>
            <person name="Pentekhina I."/>
            <person name="Nedashkovskaya O."/>
            <person name="Seitkalieva A."/>
            <person name="Podvolotskaya A."/>
            <person name="Tekutyeva L."/>
            <person name="Balabanova L."/>
        </authorList>
    </citation>
    <scope>NUCLEOTIDE SEQUENCE</scope>
    <source>
        <strain evidence="3">KMM 6838</strain>
    </source>
</reference>
<dbReference type="Gene3D" id="3.40.50.300">
    <property type="entry name" value="P-loop containing nucleotide triphosphate hydrolases"/>
    <property type="match status" value="1"/>
</dbReference>
<accession>A0AB35HYF6</accession>
<comment type="caution">
    <text evidence="3">The sequence shown here is derived from an EMBL/GenBank/DDBJ whole genome shotgun (WGS) entry which is preliminary data.</text>
</comment>
<sequence length="534" mass="59242">MNKSDLYPSAVAYFRAGELDKALRAAEEVLRVDSGAIKARRLLADIHVAKGNFPRALHFLEQALALLPGDSTGYFRVAVHRAGVLLRAGDLAGAAAALDNCDLSRTQDIDLLTQAGYIYTLCARYDHARKNYERALSLAPENPQIIFNCAAANRAMGDLERAERLYDRAIALVPEDWEAYKNRSDLRRQTEKNNHIAQLRQLLARPGLPQRAQVQLNFALAKELEDLALYPESFAALERGCAARRAGIRYNLQRDLAVMAEIASTYGAALMDGQSCDNTQGEGILFILGMPRTGTTLVDRILTAVPGVVSAGEPDTFARLLGHQVAQQFPGIGADKLAFVRNSAAIDFGALGKHYADQLRQRARQLGGGIIIDKNPMNFLYVGLIRKALPAAKIIHVRRDPMDSCYAIYKTLFKTAYPFSYDQRELGAYYLAYQSLMDHWTKLVSENFYALEYEKLVGDLEGEARALLQFCGLPWDSRCLEFHRASASGTATASAAQVRQPVYRSSIGKWKHYREQLRPLAEILREGGIPVDVS</sequence>
<dbReference type="Proteomes" id="UP001209730">
    <property type="component" value="Unassembled WGS sequence"/>
</dbReference>
<evidence type="ECO:0000256" key="2">
    <source>
        <dbReference type="PROSITE-ProRule" id="PRU00339"/>
    </source>
</evidence>
<gene>
    <name evidence="3" type="ORF">OQJ68_05290</name>
</gene>
<dbReference type="Pfam" id="PF13469">
    <property type="entry name" value="Sulfotransfer_3"/>
    <property type="match status" value="1"/>
</dbReference>
<name>A0AB35HYF6_MICTH</name>
<protein>
    <submittedName>
        <fullName evidence="3">Sulfotransferase</fullName>
    </submittedName>
</protein>
<dbReference type="SUPFAM" id="SSF52540">
    <property type="entry name" value="P-loop containing nucleoside triphosphate hydrolases"/>
    <property type="match status" value="1"/>
</dbReference>
<feature type="repeat" description="TPR" evidence="2">
    <location>
        <begin position="143"/>
        <end position="176"/>
    </location>
</feature>
<dbReference type="InterPro" id="IPR011990">
    <property type="entry name" value="TPR-like_helical_dom_sf"/>
</dbReference>
<dbReference type="Pfam" id="PF14559">
    <property type="entry name" value="TPR_19"/>
    <property type="match status" value="2"/>
</dbReference>
<dbReference type="InterPro" id="IPR019734">
    <property type="entry name" value="TPR_rpt"/>
</dbReference>
<dbReference type="PANTHER" id="PTHR12788:SF10">
    <property type="entry name" value="PROTEIN-TYROSINE SULFOTRANSFERASE"/>
    <property type="match status" value="1"/>
</dbReference>
<dbReference type="SMART" id="SM00028">
    <property type="entry name" value="TPR"/>
    <property type="match status" value="4"/>
</dbReference>
<dbReference type="GO" id="GO:0008476">
    <property type="term" value="F:protein-tyrosine sulfotransferase activity"/>
    <property type="evidence" value="ECO:0007669"/>
    <property type="project" value="InterPro"/>
</dbReference>
<evidence type="ECO:0000313" key="3">
    <source>
        <dbReference type="EMBL" id="MCX2801200.1"/>
    </source>
</evidence>
<dbReference type="AlphaFoldDB" id="A0AB35HYF6"/>
<feature type="repeat" description="TPR" evidence="2">
    <location>
        <begin position="109"/>
        <end position="142"/>
    </location>
</feature>
<dbReference type="InterPro" id="IPR026634">
    <property type="entry name" value="TPST-like"/>
</dbReference>
<organism evidence="3 4">
    <name type="scientific">Microbulbifer thermotolerans</name>
    <dbReference type="NCBI Taxonomy" id="252514"/>
    <lineage>
        <taxon>Bacteria</taxon>
        <taxon>Pseudomonadati</taxon>
        <taxon>Pseudomonadota</taxon>
        <taxon>Gammaproteobacteria</taxon>
        <taxon>Cellvibrionales</taxon>
        <taxon>Microbulbiferaceae</taxon>
        <taxon>Microbulbifer</taxon>
    </lineage>
</organism>
<dbReference type="PROSITE" id="PS50005">
    <property type="entry name" value="TPR"/>
    <property type="match status" value="3"/>
</dbReference>
<dbReference type="SUPFAM" id="SSF48452">
    <property type="entry name" value="TPR-like"/>
    <property type="match status" value="1"/>
</dbReference>
<keyword evidence="2" id="KW-0802">TPR repeat</keyword>
<dbReference type="PANTHER" id="PTHR12788">
    <property type="entry name" value="PROTEIN-TYROSINE SULFOTRANSFERASE 2"/>
    <property type="match status" value="1"/>
</dbReference>
<dbReference type="Gene3D" id="1.25.40.10">
    <property type="entry name" value="Tetratricopeptide repeat domain"/>
    <property type="match status" value="2"/>
</dbReference>
<dbReference type="EMBL" id="JAPHQB010000006">
    <property type="protein sequence ID" value="MCX2801200.1"/>
    <property type="molecule type" value="Genomic_DNA"/>
</dbReference>
<feature type="repeat" description="TPR" evidence="2">
    <location>
        <begin position="37"/>
        <end position="70"/>
    </location>
</feature>
<keyword evidence="1" id="KW-0808">Transferase</keyword>
<evidence type="ECO:0000313" key="4">
    <source>
        <dbReference type="Proteomes" id="UP001209730"/>
    </source>
</evidence>
<dbReference type="InterPro" id="IPR027417">
    <property type="entry name" value="P-loop_NTPase"/>
</dbReference>